<reference evidence="2" key="1">
    <citation type="journal article" date="2020" name="Stud. Mycol.">
        <title>101 Dothideomycetes genomes: a test case for predicting lifestyles and emergence of pathogens.</title>
        <authorList>
            <person name="Haridas S."/>
            <person name="Albert R."/>
            <person name="Binder M."/>
            <person name="Bloem J."/>
            <person name="Labutti K."/>
            <person name="Salamov A."/>
            <person name="Andreopoulos B."/>
            <person name="Baker S."/>
            <person name="Barry K."/>
            <person name="Bills G."/>
            <person name="Bluhm B."/>
            <person name="Cannon C."/>
            <person name="Castanera R."/>
            <person name="Culley D."/>
            <person name="Daum C."/>
            <person name="Ezra D."/>
            <person name="Gonzalez J."/>
            <person name="Henrissat B."/>
            <person name="Kuo A."/>
            <person name="Liang C."/>
            <person name="Lipzen A."/>
            <person name="Lutzoni F."/>
            <person name="Magnuson J."/>
            <person name="Mondo S."/>
            <person name="Nolan M."/>
            <person name="Ohm R."/>
            <person name="Pangilinan J."/>
            <person name="Park H.-J."/>
            <person name="Ramirez L."/>
            <person name="Alfaro M."/>
            <person name="Sun H."/>
            <person name="Tritt A."/>
            <person name="Yoshinaga Y."/>
            <person name="Zwiers L.-H."/>
            <person name="Turgeon B."/>
            <person name="Goodwin S."/>
            <person name="Spatafora J."/>
            <person name="Crous P."/>
            <person name="Grigoriev I."/>
        </authorList>
    </citation>
    <scope>NUCLEOTIDE SEQUENCE</scope>
    <source>
        <strain evidence="2">CBS 175.79</strain>
    </source>
</reference>
<dbReference type="RefSeq" id="XP_033379004.1">
    <property type="nucleotide sequence ID" value="XM_033529302.1"/>
</dbReference>
<evidence type="ECO:0000313" key="3">
    <source>
        <dbReference type="Proteomes" id="UP000799778"/>
    </source>
</evidence>
<gene>
    <name evidence="2" type="ORF">BU24DRAFT_427771</name>
</gene>
<feature type="compositionally biased region" description="Basic and acidic residues" evidence="1">
    <location>
        <begin position="335"/>
        <end position="344"/>
    </location>
</feature>
<evidence type="ECO:0000313" key="2">
    <source>
        <dbReference type="EMBL" id="KAF2010665.1"/>
    </source>
</evidence>
<feature type="compositionally biased region" description="Basic and acidic residues" evidence="1">
    <location>
        <begin position="72"/>
        <end position="88"/>
    </location>
</feature>
<dbReference type="Proteomes" id="UP000799778">
    <property type="component" value="Unassembled WGS sequence"/>
</dbReference>
<feature type="region of interest" description="Disordered" evidence="1">
    <location>
        <begin position="227"/>
        <end position="274"/>
    </location>
</feature>
<feature type="region of interest" description="Disordered" evidence="1">
    <location>
        <begin position="518"/>
        <end position="542"/>
    </location>
</feature>
<dbReference type="AlphaFoldDB" id="A0A6A5XC42"/>
<dbReference type="GeneID" id="54286699"/>
<evidence type="ECO:0000256" key="1">
    <source>
        <dbReference type="SAM" id="MobiDB-lite"/>
    </source>
</evidence>
<dbReference type="EMBL" id="ML978076">
    <property type="protein sequence ID" value="KAF2010665.1"/>
    <property type="molecule type" value="Genomic_DNA"/>
</dbReference>
<keyword evidence="3" id="KW-1185">Reference proteome</keyword>
<feature type="region of interest" description="Disordered" evidence="1">
    <location>
        <begin position="307"/>
        <end position="350"/>
    </location>
</feature>
<feature type="compositionally biased region" description="Low complexity" evidence="1">
    <location>
        <begin position="117"/>
        <end position="138"/>
    </location>
</feature>
<feature type="region of interest" description="Disordered" evidence="1">
    <location>
        <begin position="55"/>
        <end position="139"/>
    </location>
</feature>
<name>A0A6A5XC42_9PLEO</name>
<proteinExistence type="predicted"/>
<accession>A0A6A5XC42</accession>
<protein>
    <submittedName>
        <fullName evidence="2">Uncharacterized protein</fullName>
    </submittedName>
</protein>
<sequence length="738" mass="79649">MEDGSVYFSAASDVYYSANQSPVSESSKSLENNLAELPWAFCEDQVSALEPANKGDEKQIPMAQQHPISRSSVERDLSRTATRSDTHLRHQTRAARPAIPKLNVKIPRSIASTNAKSPSVTPTSSTTSGMSTPGNTNSRIPIPLFAKQNSNLARGSGRPAAQANDVARPVADASKLQHCFASSVIPELEKITPQTKEVKEVASNVRRATQAVSVPNKPAPVFAVANHDAQQRQRNEQHTSTPPSYLGDCNHERTASDPLIDGNSATPVEPLQASPVGPRSYAAVLMGRSANPVLRVPVQQHGKIKVSPSMISQEAGKPGPNAEDLPSTSETYVSQRKDVEKSDAQQKQPPATIRSYAAVIAGLPSEDPIMQDSAIIYSRRSSISKANTRTFAQVADSALNAINEAQQCTPVSSGLLCPEQIRNDSTIVSGASSLRATAPEFVPPPSELLETETSLLRELTASPVDSCQPESQEPQLTGLEPTHYGFPHYHFWYRVPIECSISDSNSYNYQPSTAPWKKYRHNGSKRGSRGSKTVARTKSKKRSLIQTEEIVAMDQMGTCMDVSITNPSAITTEPIEGPALRRMTPFTEQLRKVMGPDPDGPSNKEPTRQIDWASIVNVPSRDTGTQSHGSVSSNCLTLPQRGKFGNNGRSKKGYYATNGLYDSRPGFHVTRNSRAALAGVPLNETAPFPAPAPPPVPQGSGHYFEGIMQRNMNGCGTFHILEAGEMIGGACNDCEADH</sequence>
<feature type="region of interest" description="Disordered" evidence="1">
    <location>
        <begin position="591"/>
        <end position="611"/>
    </location>
</feature>
<organism evidence="2 3">
    <name type="scientific">Aaosphaeria arxii CBS 175.79</name>
    <dbReference type="NCBI Taxonomy" id="1450172"/>
    <lineage>
        <taxon>Eukaryota</taxon>
        <taxon>Fungi</taxon>
        <taxon>Dikarya</taxon>
        <taxon>Ascomycota</taxon>
        <taxon>Pezizomycotina</taxon>
        <taxon>Dothideomycetes</taxon>
        <taxon>Pleosporomycetidae</taxon>
        <taxon>Pleosporales</taxon>
        <taxon>Pleosporales incertae sedis</taxon>
        <taxon>Aaosphaeria</taxon>
    </lineage>
</organism>